<protein>
    <recommendedName>
        <fullName evidence="3">Carboxypeptidase regulatory-like domain-containing protein</fullName>
    </recommendedName>
</protein>
<reference evidence="1 2" key="1">
    <citation type="submission" date="2024-02" db="EMBL/GenBank/DDBJ databases">
        <authorList>
            <person name="Chen Y."/>
            <person name="Shah S."/>
            <person name="Dougan E. K."/>
            <person name="Thang M."/>
            <person name="Chan C."/>
        </authorList>
    </citation>
    <scope>NUCLEOTIDE SEQUENCE [LARGE SCALE GENOMIC DNA]</scope>
</reference>
<accession>A0ABP0RWZ0</accession>
<organism evidence="1 2">
    <name type="scientific">Durusdinium trenchii</name>
    <dbReference type="NCBI Taxonomy" id="1381693"/>
    <lineage>
        <taxon>Eukaryota</taxon>
        <taxon>Sar</taxon>
        <taxon>Alveolata</taxon>
        <taxon>Dinophyceae</taxon>
        <taxon>Suessiales</taxon>
        <taxon>Symbiodiniaceae</taxon>
        <taxon>Durusdinium</taxon>
    </lineage>
</organism>
<evidence type="ECO:0008006" key="3">
    <source>
        <dbReference type="Google" id="ProtNLM"/>
    </source>
</evidence>
<evidence type="ECO:0000313" key="1">
    <source>
        <dbReference type="EMBL" id="CAK9103746.1"/>
    </source>
</evidence>
<comment type="caution">
    <text evidence="1">The sequence shown here is derived from an EMBL/GenBank/DDBJ whole genome shotgun (WGS) entry which is preliminary data.</text>
</comment>
<keyword evidence="2" id="KW-1185">Reference proteome</keyword>
<sequence length="551" mass="58816">MFRNLSVVLEAGYGTGRARLEILSGQEIVEVLEPSQICADGVEPCVPALWVGSPCNVSKADYVQRWFLLPLSQGTASLAFWDPDLLGTRPQQLEVTFRAAKQLDLSLLGEESHADGRTVLVVRGTERHLRVDVRDAEGQVLGMVNWVPLALNLRSSDPGALEVKESPSRCGEYECVCHIPGIYRLSAEMQDYPNGTIHSRILHVECLPEFDVVLKHIVVMPGQAFELAFTGGPPSNPRTYFDYISSDPAVASIDKEVGLVLALNPGSANLFVRLLEHHSGREIARAGAHIKVTVPSGASIGVVDALTGSEMGEASFALLRGSDEPVRLRARIWSGDIELTPLLLGLAGSKAGPLTSDQKSKSLLMNALDMEKTVVEATEAASQIALQLALSDGMSGSDAANAAAALGVSCTFQWLSDPSVSLTPVGIGALAVDLRANSTSPEQLEVWVSADCPLGRGWETLSLEAKAVLPVVPELQLLVPAGPCTASPRILVPLHGRVPLTFSMPRSQLKVEVLGGTSVQLLETGDMVEIEAGLEGEAALRVEAWVFLLPQ</sequence>
<dbReference type="Proteomes" id="UP001642464">
    <property type="component" value="Unassembled WGS sequence"/>
</dbReference>
<evidence type="ECO:0000313" key="2">
    <source>
        <dbReference type="Proteomes" id="UP001642464"/>
    </source>
</evidence>
<gene>
    <name evidence="1" type="ORF">SCF082_LOCUS48448</name>
</gene>
<dbReference type="EMBL" id="CAXAMM010042239">
    <property type="protein sequence ID" value="CAK9103746.1"/>
    <property type="molecule type" value="Genomic_DNA"/>
</dbReference>
<proteinExistence type="predicted"/>
<name>A0ABP0RWZ0_9DINO</name>